<keyword evidence="5" id="KW-0539">Nucleus</keyword>
<evidence type="ECO:0000313" key="8">
    <source>
        <dbReference type="EMBL" id="TPX11162.1"/>
    </source>
</evidence>
<keyword evidence="9" id="KW-1185">Reference proteome</keyword>
<feature type="domain" description="Zn(2)-C6 fungal-type" evidence="7">
    <location>
        <begin position="51"/>
        <end position="81"/>
    </location>
</feature>
<feature type="compositionally biased region" description="Basic residues" evidence="6">
    <location>
        <begin position="44"/>
        <end position="60"/>
    </location>
</feature>
<dbReference type="GeneID" id="41968427"/>
<dbReference type="OrthoDB" id="1600564at2759"/>
<feature type="compositionally biased region" description="Low complexity" evidence="6">
    <location>
        <begin position="127"/>
        <end position="137"/>
    </location>
</feature>
<accession>A0A507AMR5</accession>
<dbReference type="InterPro" id="IPR036864">
    <property type="entry name" value="Zn2-C6_fun-type_DNA-bd_sf"/>
</dbReference>
<name>A0A507AMR5_9PEZI</name>
<evidence type="ECO:0000313" key="9">
    <source>
        <dbReference type="Proteomes" id="UP000319257"/>
    </source>
</evidence>
<feature type="region of interest" description="Disordered" evidence="6">
    <location>
        <begin position="1"/>
        <end position="155"/>
    </location>
</feature>
<dbReference type="GO" id="GO:0005634">
    <property type="term" value="C:nucleus"/>
    <property type="evidence" value="ECO:0007669"/>
    <property type="project" value="UniProtKB-SubCell"/>
</dbReference>
<dbReference type="InterPro" id="IPR051089">
    <property type="entry name" value="prtT"/>
</dbReference>
<keyword evidence="3" id="KW-0238">DNA-binding</keyword>
<feature type="compositionally biased region" description="Pro residues" evidence="6">
    <location>
        <begin position="259"/>
        <end position="268"/>
    </location>
</feature>
<keyword evidence="2" id="KW-0805">Transcription regulation</keyword>
<proteinExistence type="predicted"/>
<dbReference type="InterPro" id="IPR001138">
    <property type="entry name" value="Zn2Cys6_DnaBD"/>
</dbReference>
<comment type="caution">
    <text evidence="8">The sequence shown here is derived from an EMBL/GenBank/DDBJ whole genome shotgun (WGS) entry which is preliminary data.</text>
</comment>
<dbReference type="AlphaFoldDB" id="A0A507AMR5"/>
<dbReference type="Proteomes" id="UP000319257">
    <property type="component" value="Unassembled WGS sequence"/>
</dbReference>
<dbReference type="Gene3D" id="4.10.240.10">
    <property type="entry name" value="Zn(2)-C6 fungal-type DNA-binding domain"/>
    <property type="match status" value="1"/>
</dbReference>
<reference evidence="8 9" key="1">
    <citation type="submission" date="2019-06" db="EMBL/GenBank/DDBJ databases">
        <title>Draft genome sequence of the filamentous fungus Phialemoniopsis curvata isolated from diesel fuel.</title>
        <authorList>
            <person name="Varaljay V.A."/>
            <person name="Lyon W.J."/>
            <person name="Crouch A.L."/>
            <person name="Drake C.E."/>
            <person name="Hollomon J.M."/>
            <person name="Nadeau L.J."/>
            <person name="Nunn H.S."/>
            <person name="Stevenson B.S."/>
            <person name="Bojanowski C.L."/>
            <person name="Crookes-Goodson W.J."/>
        </authorList>
    </citation>
    <scope>NUCLEOTIDE SEQUENCE [LARGE SCALE GENOMIC DNA]</scope>
    <source>
        <strain evidence="8 9">D216</strain>
    </source>
</reference>
<evidence type="ECO:0000256" key="3">
    <source>
        <dbReference type="ARBA" id="ARBA00023125"/>
    </source>
</evidence>
<dbReference type="EMBL" id="SKBQ01000004">
    <property type="protein sequence ID" value="TPX11162.1"/>
    <property type="molecule type" value="Genomic_DNA"/>
</dbReference>
<evidence type="ECO:0000256" key="2">
    <source>
        <dbReference type="ARBA" id="ARBA00023015"/>
    </source>
</evidence>
<dbReference type="RefSeq" id="XP_030992873.1">
    <property type="nucleotide sequence ID" value="XM_031144841.1"/>
</dbReference>
<evidence type="ECO:0000256" key="1">
    <source>
        <dbReference type="ARBA" id="ARBA00004123"/>
    </source>
</evidence>
<dbReference type="PANTHER" id="PTHR31845">
    <property type="entry name" value="FINGER DOMAIN PROTEIN, PUTATIVE-RELATED"/>
    <property type="match status" value="1"/>
</dbReference>
<dbReference type="GO" id="GO:0000981">
    <property type="term" value="F:DNA-binding transcription factor activity, RNA polymerase II-specific"/>
    <property type="evidence" value="ECO:0007669"/>
    <property type="project" value="InterPro"/>
</dbReference>
<comment type="subcellular location">
    <subcellularLocation>
        <location evidence="1">Nucleus</location>
    </subcellularLocation>
</comment>
<protein>
    <recommendedName>
        <fullName evidence="7">Zn(2)-C6 fungal-type domain-containing protein</fullName>
    </recommendedName>
</protein>
<organism evidence="8 9">
    <name type="scientific">Thyridium curvatum</name>
    <dbReference type="NCBI Taxonomy" id="1093900"/>
    <lineage>
        <taxon>Eukaryota</taxon>
        <taxon>Fungi</taxon>
        <taxon>Dikarya</taxon>
        <taxon>Ascomycota</taxon>
        <taxon>Pezizomycotina</taxon>
        <taxon>Sordariomycetes</taxon>
        <taxon>Sordariomycetidae</taxon>
        <taxon>Thyridiales</taxon>
        <taxon>Thyridiaceae</taxon>
        <taxon>Thyridium</taxon>
    </lineage>
</organism>
<sequence length="766" mass="83844">MHQSPNTGRTAGADTMYLLQVPLDQLPSPNEADGSNNNGDGAHNKNKGPRACKTCAKAKSRCIPGPSPDKCERCHRLNKPCSSQTPAPPRKRRSPKPTRVSQLERRLEDLTARLDSVSRGQGPTPPDSAGSPASGSSLEQRASAASQKAVHGPWNPRLHVSRYAPFNHLFPLDQVRVGAVEPTDSPMDMGSGSGAAAAALVPSPPAAVNGRVESVPTSPEGASPTPPASAPAPAPPTTAHAPAEYESIEEERRRKFCPFVPPGQPEPEPTAEELEAREPLWPRGQEAESLLEEYRAQLVPLFPFVALPAGVPSRELRVARPLLWKAVMMGACHLDGARQMALGAALLGELSAAALTAPRRGIDVLQALELLVACFQTTNLLYLARSIAYSLKSIEAQLAIKGKDHGPQVLEEMRAFLGAFYISSLVFASSKKIDGLMDTTMVEACCRVLEHRMELPSDEFLLALVRIQLLSQKLSIKVVSIQSCASTSEEDIRTMVKQFEQEIDVYRASLTQNLRDNDAINSHVQVARLILYEIGMQVDQLGIATSAETRLLLLWSSLTAVKDFFMNRFAQDIRNEPRFICLNSYEYTYCFLLSLKLITLRTPGWDPQVARRMLNFDEYLDRQISDMLVLAQRRRRRTVHIGDAMDQGSLREGFIDPFDRLAQRMTFLRSTLVKELDGEFPRDAATATNTATTTTTSPVSEAPVAAEPSPLEADTGAEPMALDSGLMSQFDSFQDLNSEAWADMLGPGGWDSYLNMPFSDLSEGIF</sequence>
<evidence type="ECO:0000256" key="4">
    <source>
        <dbReference type="ARBA" id="ARBA00023163"/>
    </source>
</evidence>
<dbReference type="STRING" id="1093900.A0A507AMR5"/>
<feature type="region of interest" description="Disordered" evidence="6">
    <location>
        <begin position="207"/>
        <end position="247"/>
    </location>
</feature>
<feature type="region of interest" description="Disordered" evidence="6">
    <location>
        <begin position="257"/>
        <end position="276"/>
    </location>
</feature>
<evidence type="ECO:0000256" key="5">
    <source>
        <dbReference type="ARBA" id="ARBA00023242"/>
    </source>
</evidence>
<feature type="region of interest" description="Disordered" evidence="6">
    <location>
        <begin position="683"/>
        <end position="717"/>
    </location>
</feature>
<dbReference type="InParanoid" id="A0A507AMR5"/>
<feature type="compositionally biased region" description="Pro residues" evidence="6">
    <location>
        <begin position="224"/>
        <end position="236"/>
    </location>
</feature>
<dbReference type="PANTHER" id="PTHR31845:SF10">
    <property type="entry name" value="ZN(II)2CYS6 TRANSCRIPTION FACTOR (EUROFUNG)"/>
    <property type="match status" value="1"/>
</dbReference>
<evidence type="ECO:0000259" key="7">
    <source>
        <dbReference type="PROSITE" id="PS00463"/>
    </source>
</evidence>
<dbReference type="SUPFAM" id="SSF57701">
    <property type="entry name" value="Zn2/Cys6 DNA-binding domain"/>
    <property type="match status" value="1"/>
</dbReference>
<keyword evidence="4" id="KW-0804">Transcription</keyword>
<feature type="compositionally biased region" description="Low complexity" evidence="6">
    <location>
        <begin position="684"/>
        <end position="696"/>
    </location>
</feature>
<dbReference type="GO" id="GO:0000976">
    <property type="term" value="F:transcription cis-regulatory region binding"/>
    <property type="evidence" value="ECO:0007669"/>
    <property type="project" value="TreeGrafter"/>
</dbReference>
<gene>
    <name evidence="8" type="ORF">E0L32_000980</name>
</gene>
<dbReference type="PROSITE" id="PS00463">
    <property type="entry name" value="ZN2_CY6_FUNGAL_1"/>
    <property type="match status" value="1"/>
</dbReference>
<dbReference type="GO" id="GO:0008270">
    <property type="term" value="F:zinc ion binding"/>
    <property type="evidence" value="ECO:0007669"/>
    <property type="project" value="InterPro"/>
</dbReference>
<evidence type="ECO:0000256" key="6">
    <source>
        <dbReference type="SAM" id="MobiDB-lite"/>
    </source>
</evidence>
<feature type="compositionally biased region" description="Basic and acidic residues" evidence="6">
    <location>
        <begin position="102"/>
        <end position="112"/>
    </location>
</feature>